<evidence type="ECO:0000313" key="3">
    <source>
        <dbReference type="Proteomes" id="UP001163105"/>
    </source>
</evidence>
<feature type="chain" id="PRO_5044346510" evidence="1">
    <location>
        <begin position="17"/>
        <end position="770"/>
    </location>
</feature>
<accession>A0AB34FC37</accession>
<reference evidence="2" key="1">
    <citation type="submission" date="2023-01" db="EMBL/GenBank/DDBJ databases">
        <title>The growth and conidiation of Purpureocillium lavendulum are regulated by nitrogen source and histone H3K14 acetylation.</title>
        <authorList>
            <person name="Tang P."/>
            <person name="Han J."/>
            <person name="Zhang C."/>
            <person name="Tang P."/>
            <person name="Qi F."/>
            <person name="Zhang K."/>
            <person name="Liang L."/>
        </authorList>
    </citation>
    <scope>NUCLEOTIDE SEQUENCE</scope>
    <source>
        <strain evidence="2">YMF1.00683</strain>
    </source>
</reference>
<gene>
    <name evidence="2" type="ORF">O9K51_10511</name>
</gene>
<evidence type="ECO:0000256" key="1">
    <source>
        <dbReference type="SAM" id="SignalP"/>
    </source>
</evidence>
<dbReference type="AlphaFoldDB" id="A0AB34FC37"/>
<keyword evidence="1" id="KW-0732">Signal</keyword>
<protein>
    <submittedName>
        <fullName evidence="2">Glycogen debranching enzyme</fullName>
    </submittedName>
</protein>
<feature type="signal peptide" evidence="1">
    <location>
        <begin position="1"/>
        <end position="16"/>
    </location>
</feature>
<comment type="caution">
    <text evidence="2">The sequence shown here is derived from an EMBL/GenBank/DDBJ whole genome shotgun (WGS) entry which is preliminary data.</text>
</comment>
<name>A0AB34FC37_9HYPO</name>
<sequence>MLQHSILASLALGALADSIGGNSPCAARTLHLADPPYQNYFYSDCNVDAQAVVTSPLPDSNLTIIGPRFIVAWPAGNSGVCAFFQPQNGKNGSLAIELVNSTLGTPLAPVYHNTSLSPNPFVGVEGVISFNDTAELSLAILGSVRHIRDFTEGPSLLSPAIQHGNRITKLNGGGAQISRLWLDNVTTTALTITPWRNNDTDLRVTNSTVRLGAGFYRFSASFNYPQLRQLQPAQILNNQSQMLIHREPEQVTALSFFSYTEKLLAGGWRFLTYFGRDTMIAALLLQPVLNMGQGTAMEAVIGAALERVNRTDGSVCHEETIGDYATFLNLQKNINSTAAGFTYPMIDTDYFLPILMDRYFIATPGRIRPLLSTRAGTVDVENNNLTWGDLSYATARKIMNLTAAFETNRTVGNLVQLKDGELVGQWRDSTYGLANGRIPFDVNTALVPAALYAIARLAGTQGVYPNNSITRNWSSVAYARARIWEDNTLPLFEFNRTVDNATTLLRQYTSQNTFYKGPTHAGALESYSSDGTVIDYGLAINSSDTPDIIPITHTDTAFRHFLLNSTNDSQLTAFVNASANAILRPFPAGLTTPVGVVVANPALSGKEVLTANFTNSAYHGTVVWSWQLVLMARGFELQLDRCHAPNATKSTGTAGSGIGARSTGSVPSFCEDNGVYGALKAAYNRLWDVIEANKDQLQSEVWSWTYSVSNAANSTNANGTPPNDSAATGYKFSPLGVLPPPPGVSGGTESNIRQLWSLTFLAVQKNSKFR</sequence>
<dbReference type="Proteomes" id="UP001163105">
    <property type="component" value="Unassembled WGS sequence"/>
</dbReference>
<keyword evidence="3" id="KW-1185">Reference proteome</keyword>
<evidence type="ECO:0000313" key="2">
    <source>
        <dbReference type="EMBL" id="KAJ6436974.1"/>
    </source>
</evidence>
<proteinExistence type="predicted"/>
<organism evidence="2 3">
    <name type="scientific">Purpureocillium lavendulum</name>
    <dbReference type="NCBI Taxonomy" id="1247861"/>
    <lineage>
        <taxon>Eukaryota</taxon>
        <taxon>Fungi</taxon>
        <taxon>Dikarya</taxon>
        <taxon>Ascomycota</taxon>
        <taxon>Pezizomycotina</taxon>
        <taxon>Sordariomycetes</taxon>
        <taxon>Hypocreomycetidae</taxon>
        <taxon>Hypocreales</taxon>
        <taxon>Ophiocordycipitaceae</taxon>
        <taxon>Purpureocillium</taxon>
    </lineage>
</organism>
<dbReference type="EMBL" id="JAQHRD010000015">
    <property type="protein sequence ID" value="KAJ6436974.1"/>
    <property type="molecule type" value="Genomic_DNA"/>
</dbReference>